<evidence type="ECO:0000256" key="2">
    <source>
        <dbReference type="RuleBase" id="RU003749"/>
    </source>
</evidence>
<reference evidence="5 6" key="2">
    <citation type="journal article" date="2002" name="Nature">
        <title>Complete genome sequence of the model actinomycete Streptomyces coelicolor A3(2).</title>
        <authorList>
            <person name="Bentley S.D."/>
            <person name="Chater K.F."/>
            <person name="Cerdeno-Tarraga A.M."/>
            <person name="Challis G.L."/>
            <person name="Thomson N.R."/>
            <person name="James K.D."/>
            <person name="Harris D.E."/>
            <person name="Quail M.A."/>
            <person name="Kieser H."/>
            <person name="Harper D."/>
            <person name="Bateman A."/>
            <person name="Brown S."/>
            <person name="Chandra G."/>
            <person name="Chen C.W."/>
            <person name="Collins M."/>
            <person name="Cronin A."/>
            <person name="Fraser A."/>
            <person name="Goble A."/>
            <person name="Hidalgo J."/>
            <person name="Hornsby T."/>
            <person name="Howarth S."/>
            <person name="Huang C.H."/>
            <person name="Kieser T."/>
            <person name="Larke L."/>
            <person name="Murphy L."/>
            <person name="Oliver K."/>
            <person name="O'Neil S."/>
            <person name="Rabbinowitsch E."/>
            <person name="Rajandream M.A."/>
            <person name="Rutherford K."/>
            <person name="Rutter S."/>
            <person name="Seeger K."/>
            <person name="Saunders D."/>
            <person name="Sharp S."/>
            <person name="Squares R."/>
            <person name="Squares S."/>
            <person name="Taylor K."/>
            <person name="Warren T."/>
            <person name="Wietzorrek A."/>
            <person name="Woodward J."/>
            <person name="Barrell B.G."/>
            <person name="Parkhill J."/>
            <person name="Hopwood D.A."/>
        </authorList>
    </citation>
    <scope>NUCLEOTIDE SEQUENCE [LARGE SCALE GENOMIC DNA]</scope>
    <source>
        <strain evidence="6">ATCC BAA-471 / A3(2) / M145</strain>
    </source>
</reference>
<name>Q9RJ93_STRCO</name>
<feature type="domain" description="STAS" evidence="4">
    <location>
        <begin position="76"/>
        <end position="183"/>
    </location>
</feature>
<dbReference type="PhylomeDB" id="Q9RJ93"/>
<dbReference type="EMBL" id="AL939106">
    <property type="protein sequence ID" value="CAB61189.1"/>
    <property type="molecule type" value="Genomic_DNA"/>
</dbReference>
<protein>
    <recommendedName>
        <fullName evidence="2">Anti-sigma factor antagonist</fullName>
    </recommendedName>
</protein>
<evidence type="ECO:0000313" key="5">
    <source>
        <dbReference type="EMBL" id="CAB61189.1"/>
    </source>
</evidence>
<dbReference type="NCBIfam" id="TIGR00377">
    <property type="entry name" value="ant_ant_sig"/>
    <property type="match status" value="1"/>
</dbReference>
<dbReference type="eggNOG" id="COG1366">
    <property type="taxonomic scope" value="Bacteria"/>
</dbReference>
<dbReference type="SUPFAM" id="SSF52091">
    <property type="entry name" value="SpoIIaa-like"/>
    <property type="match status" value="1"/>
</dbReference>
<dbReference type="STRING" id="100226.gene:17758255"/>
<feature type="region of interest" description="Disordered" evidence="3">
    <location>
        <begin position="1"/>
        <end position="61"/>
    </location>
</feature>
<dbReference type="PaxDb" id="100226-SCO0672"/>
<dbReference type="Pfam" id="PF01740">
    <property type="entry name" value="STAS"/>
    <property type="match status" value="1"/>
</dbReference>
<dbReference type="HOGENOM" id="CLU_1474339_0_0_11"/>
<dbReference type="EMBL" id="AL645882">
    <property type="protein sequence ID" value="CAB61189.1"/>
    <property type="molecule type" value="Genomic_DNA"/>
</dbReference>
<keyword evidence="6" id="KW-1185">Reference proteome</keyword>
<feature type="compositionally biased region" description="Basic and acidic residues" evidence="3">
    <location>
        <begin position="1"/>
        <end position="10"/>
    </location>
</feature>
<evidence type="ECO:0000313" key="6">
    <source>
        <dbReference type="Proteomes" id="UP000001973"/>
    </source>
</evidence>
<evidence type="ECO:0000259" key="4">
    <source>
        <dbReference type="PROSITE" id="PS50801"/>
    </source>
</evidence>
<dbReference type="GO" id="GO:0043856">
    <property type="term" value="F:anti-sigma factor antagonist activity"/>
    <property type="evidence" value="ECO:0000318"/>
    <property type="project" value="GO_Central"/>
</dbReference>
<sequence>MCHHTSDRSQRNAVARAEPGGAGSGRCVPVRTSGPTRAAKGLNIEPPDDGRAHAAHARSEGSVAEIEGAAVPERLLITRTTTGDGVCLVILAGEVDLDGSGHLRDVLLSSVESAPGTVVDFGEVGFLDSSGINVLISAHRAAESRGVFFRLAAPRDAVERVLRLVGVDALIPCYPSVEQALTA</sequence>
<dbReference type="PATRIC" id="fig|100226.15.peg.656"/>
<dbReference type="PROSITE" id="PS50801">
    <property type="entry name" value="STAS"/>
    <property type="match status" value="1"/>
</dbReference>
<organism evidence="5 6">
    <name type="scientific">Streptomyces coelicolor (strain ATCC BAA-471 / A3(2) / M145)</name>
    <dbReference type="NCBI Taxonomy" id="100226"/>
    <lineage>
        <taxon>Bacteria</taxon>
        <taxon>Bacillati</taxon>
        <taxon>Actinomycetota</taxon>
        <taxon>Actinomycetes</taxon>
        <taxon>Kitasatosporales</taxon>
        <taxon>Streptomycetaceae</taxon>
        <taxon>Streptomyces</taxon>
        <taxon>Streptomyces albidoflavus group</taxon>
    </lineage>
</organism>
<evidence type="ECO:0000256" key="3">
    <source>
        <dbReference type="SAM" id="MobiDB-lite"/>
    </source>
</evidence>
<dbReference type="AlphaFoldDB" id="Q9RJ93"/>
<reference evidence="5 6" key="1">
    <citation type="journal article" date="1996" name="Mol. Microbiol.">
        <title>A set of ordered cosmids and a detailed genetic and physical map for the 8 Mb Streptomyces coelicolor A3(2) chromosome.</title>
        <authorList>
            <person name="Redenbach M."/>
            <person name="Kieser H.M."/>
            <person name="Denapaite D."/>
            <person name="Eichner A."/>
            <person name="Cullum J."/>
            <person name="Kinashi H."/>
            <person name="Hopwood D.A."/>
        </authorList>
    </citation>
    <scope>NUCLEOTIDE SEQUENCE [LARGE SCALE GENOMIC DNA]</scope>
    <source>
        <strain evidence="6">ATCC BAA-471 / A3(2) / M145</strain>
    </source>
</reference>
<comment type="similarity">
    <text evidence="1 2">Belongs to the anti-sigma-factor antagonist family.</text>
</comment>
<dbReference type="CDD" id="cd07043">
    <property type="entry name" value="STAS_anti-anti-sigma_factors"/>
    <property type="match status" value="1"/>
</dbReference>
<gene>
    <name evidence="5" type="ordered locus">SCO0672</name>
    <name evidence="5" type="ORF">SCF91.32</name>
</gene>
<dbReference type="Proteomes" id="UP000001973">
    <property type="component" value="Chromosome"/>
</dbReference>
<accession>Q9RJ93</accession>
<dbReference type="KEGG" id="sco:SCO0672"/>
<proteinExistence type="inferred from homology"/>
<dbReference type="PANTHER" id="PTHR33495">
    <property type="entry name" value="ANTI-SIGMA FACTOR ANTAGONIST TM_1081-RELATED-RELATED"/>
    <property type="match status" value="1"/>
</dbReference>
<dbReference type="Gene3D" id="3.30.750.24">
    <property type="entry name" value="STAS domain"/>
    <property type="match status" value="1"/>
</dbReference>
<dbReference type="InterPro" id="IPR036513">
    <property type="entry name" value="STAS_dom_sf"/>
</dbReference>
<evidence type="ECO:0000256" key="1">
    <source>
        <dbReference type="ARBA" id="ARBA00009013"/>
    </source>
</evidence>
<dbReference type="PANTHER" id="PTHR33495:SF2">
    <property type="entry name" value="ANTI-SIGMA FACTOR ANTAGONIST TM_1081-RELATED"/>
    <property type="match status" value="1"/>
</dbReference>
<dbReference type="OrthoDB" id="4827422at2"/>
<dbReference type="InterPro" id="IPR003658">
    <property type="entry name" value="Anti-sigma_ant"/>
</dbReference>
<dbReference type="InterPro" id="IPR002645">
    <property type="entry name" value="STAS_dom"/>
</dbReference>
<dbReference type="InParanoid" id="Q9RJ93"/>